<comment type="caution">
    <text evidence="2">The sequence shown here is derived from an EMBL/GenBank/DDBJ whole genome shotgun (WGS) entry which is preliminary data.</text>
</comment>
<evidence type="ECO:0000313" key="3">
    <source>
        <dbReference type="Proteomes" id="UP000248918"/>
    </source>
</evidence>
<dbReference type="RefSeq" id="WP_146749765.1">
    <property type="nucleotide sequence ID" value="NZ_CADFFP010000009.1"/>
</dbReference>
<sequence>MTTKPESELNFKKSSEPIPTVEIDTDSISDLERMRTIRRTLASLASKEPSMRATIYVHATVSFNFHEMTNSDFIGVAGPLSILQALQSELSRLPGARSRLSDYISTRESVMAYHLEHGNLWVPEDALTWSSVESRSEDGGRSPQSLECDDTGTEKAVIEEIEDELPEEDEVNLKGFRIESAARYRAARADASIGSIKRQIESVFGLPEGSVALCGPDGKALRSDARIATLRRRWD</sequence>
<organism evidence="2 3">
    <name type="scientific">Paraburkholderia bryophila</name>
    <dbReference type="NCBI Taxonomy" id="420952"/>
    <lineage>
        <taxon>Bacteria</taxon>
        <taxon>Pseudomonadati</taxon>
        <taxon>Pseudomonadota</taxon>
        <taxon>Betaproteobacteria</taxon>
        <taxon>Burkholderiales</taxon>
        <taxon>Burkholderiaceae</taxon>
        <taxon>Paraburkholderia</taxon>
    </lineage>
</organism>
<gene>
    <name evidence="2" type="ORF">BX591_10810</name>
</gene>
<name>A0A329CM11_9BURK</name>
<feature type="region of interest" description="Disordered" evidence="1">
    <location>
        <begin position="132"/>
        <end position="153"/>
    </location>
</feature>
<reference evidence="2 3" key="1">
    <citation type="submission" date="2018-06" db="EMBL/GenBank/DDBJ databases">
        <title>Genomic Encyclopedia of Type Strains, Phase III (KMG-III): the genomes of soil and plant-associated and newly described type strains.</title>
        <authorList>
            <person name="Whitman W."/>
        </authorList>
    </citation>
    <scope>NUCLEOTIDE SEQUENCE [LARGE SCALE GENOMIC DNA]</scope>
    <source>
        <strain evidence="2 3">LMG 23644</strain>
    </source>
</reference>
<dbReference type="AlphaFoldDB" id="A0A329CM11"/>
<dbReference type="Proteomes" id="UP000248918">
    <property type="component" value="Unassembled WGS sequence"/>
</dbReference>
<dbReference type="EMBL" id="QLTK01000008">
    <property type="protein sequence ID" value="RAS31905.1"/>
    <property type="molecule type" value="Genomic_DNA"/>
</dbReference>
<evidence type="ECO:0000256" key="1">
    <source>
        <dbReference type="SAM" id="MobiDB-lite"/>
    </source>
</evidence>
<evidence type="ECO:0000313" key="2">
    <source>
        <dbReference type="EMBL" id="RAS31905.1"/>
    </source>
</evidence>
<proteinExistence type="predicted"/>
<dbReference type="OrthoDB" id="2988617at2"/>
<accession>A0A329CM11</accession>
<protein>
    <submittedName>
        <fullName evidence="2">Uncharacterized protein</fullName>
    </submittedName>
</protein>